<gene>
    <name evidence="3" type="ORF">PaecuDRAFT_4176</name>
</gene>
<feature type="coiled-coil region" evidence="1">
    <location>
        <begin position="284"/>
        <end position="318"/>
    </location>
</feature>
<dbReference type="OrthoDB" id="2379614at2"/>
<sequence>MKPAPIVAERSAVVIFPDAPWRSSAFKPLIAQLASKHPLLWVTDQPELALQGAPASVSALALQELDQVPWGQTSAMLLHPCWTVTALPLRPRLIGAWMAIDAQEGSLPAKWRAVLTGEASFVLSLSEPYYLDLSFRRDGVFVLDGADETSDWFALQAVLWAADGTDPCSLARLQQQRREAAYRERLATAADATLAFYRSVYLYLLGDMAQAERELLAAFEQAVLGGGDHALAGVYRCRSAIQAAQGNVEKAALTYESSAATDSERMQADELRQLIANGETAMAAAALLRLNDDHRQAIERLERLCATWDSAAKELRAAADAPEDAGQTIKRAVRPAGRQAGTGASEAATERQGIESHPLAAGGNAAQEGTENQTVRRKDYSSALAAKRELAERMLLDSLLQAGKMRAAYERIAPETLASVKDRCEYALLQSIVQLVDGNRRGAITALLRATELQHEAIGSLTELVRLDAAVQRLANGTVEDAPSRGSDGKAAADGTPGGGGS</sequence>
<evidence type="ECO:0000313" key="3">
    <source>
        <dbReference type="EMBL" id="EFM09173.1"/>
    </source>
</evidence>
<evidence type="ECO:0000256" key="2">
    <source>
        <dbReference type="SAM" id="MobiDB-lite"/>
    </source>
</evidence>
<proteinExistence type="predicted"/>
<protein>
    <submittedName>
        <fullName evidence="3">Uncharacterized protein</fullName>
    </submittedName>
</protein>
<evidence type="ECO:0000256" key="1">
    <source>
        <dbReference type="SAM" id="Coils"/>
    </source>
</evidence>
<dbReference type="RefSeq" id="WP_006040159.1">
    <property type="nucleotide sequence ID" value="NZ_AEDD01000012.1"/>
</dbReference>
<feature type="region of interest" description="Disordered" evidence="2">
    <location>
        <begin position="333"/>
        <end position="377"/>
    </location>
</feature>
<keyword evidence="1" id="KW-0175">Coiled coil</keyword>
<keyword evidence="4" id="KW-1185">Reference proteome</keyword>
<name>E0IET5_9BACL</name>
<organism evidence="3 4">
    <name type="scientific">Paenibacillus curdlanolyticus YK9</name>
    <dbReference type="NCBI Taxonomy" id="717606"/>
    <lineage>
        <taxon>Bacteria</taxon>
        <taxon>Bacillati</taxon>
        <taxon>Bacillota</taxon>
        <taxon>Bacilli</taxon>
        <taxon>Bacillales</taxon>
        <taxon>Paenibacillaceae</taxon>
        <taxon>Paenibacillus</taxon>
    </lineage>
</organism>
<dbReference type="STRING" id="717606.PaecuDRAFT_4176"/>
<dbReference type="EMBL" id="AEDD01000012">
    <property type="protein sequence ID" value="EFM09173.1"/>
    <property type="molecule type" value="Genomic_DNA"/>
</dbReference>
<dbReference type="AlphaFoldDB" id="E0IET5"/>
<reference evidence="3 4" key="1">
    <citation type="submission" date="2010-07" db="EMBL/GenBank/DDBJ databases">
        <title>The draft genome of Paenibacillus curdlanolyticus YK9.</title>
        <authorList>
            <consortium name="US DOE Joint Genome Institute (JGI-PGF)"/>
            <person name="Lucas S."/>
            <person name="Copeland A."/>
            <person name="Lapidus A."/>
            <person name="Cheng J.-F."/>
            <person name="Bruce D."/>
            <person name="Goodwin L."/>
            <person name="Pitluck S."/>
            <person name="Land M.L."/>
            <person name="Hauser L."/>
            <person name="Chang Y.-J."/>
            <person name="Jeffries C."/>
            <person name="Anderson I.J."/>
            <person name="Johnson E."/>
            <person name="Loganathan U."/>
            <person name="Mulhopadhyay B."/>
            <person name="Kyrpides N."/>
            <person name="Woyke T.J."/>
        </authorList>
    </citation>
    <scope>NUCLEOTIDE SEQUENCE [LARGE SCALE GENOMIC DNA]</scope>
    <source>
        <strain evidence="3 4">YK9</strain>
    </source>
</reference>
<evidence type="ECO:0000313" key="4">
    <source>
        <dbReference type="Proteomes" id="UP000005387"/>
    </source>
</evidence>
<accession>E0IET5</accession>
<feature type="region of interest" description="Disordered" evidence="2">
    <location>
        <begin position="478"/>
        <end position="502"/>
    </location>
</feature>
<dbReference type="Proteomes" id="UP000005387">
    <property type="component" value="Unassembled WGS sequence"/>
</dbReference>